<dbReference type="InterPro" id="IPR021109">
    <property type="entry name" value="Peptidase_aspartic_dom_sf"/>
</dbReference>
<dbReference type="PRINTS" id="PR00792">
    <property type="entry name" value="PEPSIN"/>
</dbReference>
<dbReference type="Gene3D" id="2.40.70.10">
    <property type="entry name" value="Acid Proteases"/>
    <property type="match status" value="2"/>
</dbReference>
<accession>A0AAV9P581</accession>
<dbReference type="EMBL" id="JAVRRT010000011">
    <property type="protein sequence ID" value="KAK5167742.1"/>
    <property type="molecule type" value="Genomic_DNA"/>
</dbReference>
<keyword evidence="4" id="KW-1185">Reference proteome</keyword>
<sequence length="385" mass="41017">MGLLATSSEARAPVTVDLRQHKHSNPDVVTHVLQAVDKHSGGVPGLAITSETHGYALRYSICPLYWYGNFKVGESDELSLIIDTGSPDLGINPGVYKPSSQSQKLNKTGYFKYEGCGLTGFQYEAYATVSFAGLQATNQTFGNVVKSSAATPATETEYSHHGIAGFMGRFSGDTQLGGVPFFLQLCNQGAVEECRFGLAYGTYGVGKQVLGGLDNSLYEGPLSEATYFNITTEVGIVYDARDGKTQDMKPDLIVFDSGSPSVVGLIDQVKELFDGLGIESVSQTAKGGEEGDRKFLSGFYPCDSPPKVGFTIGGKSIFIEPSAFKLWDNGSNKCTASIAGMDMGTGPSLWLAGQNWFQGKYVDFDQGKGSSGVATLKDKTMALSS</sequence>
<dbReference type="GeneID" id="89928777"/>
<name>A0AAV9P581_9PEZI</name>
<dbReference type="InterPro" id="IPR033121">
    <property type="entry name" value="PEPTIDASE_A1"/>
</dbReference>
<dbReference type="AlphaFoldDB" id="A0AAV9P581"/>
<dbReference type="Pfam" id="PF00026">
    <property type="entry name" value="Asp"/>
    <property type="match status" value="1"/>
</dbReference>
<proteinExistence type="inferred from homology"/>
<dbReference type="GO" id="GO:0006508">
    <property type="term" value="P:proteolysis"/>
    <property type="evidence" value="ECO:0007669"/>
    <property type="project" value="InterPro"/>
</dbReference>
<evidence type="ECO:0000256" key="1">
    <source>
        <dbReference type="ARBA" id="ARBA00007447"/>
    </source>
</evidence>
<protein>
    <recommendedName>
        <fullName evidence="2">Peptidase A1 domain-containing protein</fullName>
    </recommendedName>
</protein>
<comment type="caution">
    <text evidence="3">The sequence shown here is derived from an EMBL/GenBank/DDBJ whole genome shotgun (WGS) entry which is preliminary data.</text>
</comment>
<dbReference type="RefSeq" id="XP_064657448.1">
    <property type="nucleotide sequence ID" value="XM_064804678.1"/>
</dbReference>
<dbReference type="PROSITE" id="PS51767">
    <property type="entry name" value="PEPTIDASE_A1"/>
    <property type="match status" value="1"/>
</dbReference>
<dbReference type="InterPro" id="IPR034164">
    <property type="entry name" value="Pepsin-like_dom"/>
</dbReference>
<evidence type="ECO:0000313" key="3">
    <source>
        <dbReference type="EMBL" id="KAK5167742.1"/>
    </source>
</evidence>
<evidence type="ECO:0000313" key="4">
    <source>
        <dbReference type="Proteomes" id="UP001337655"/>
    </source>
</evidence>
<organism evidence="3 4">
    <name type="scientific">Saxophila tyrrhenica</name>
    <dbReference type="NCBI Taxonomy" id="1690608"/>
    <lineage>
        <taxon>Eukaryota</taxon>
        <taxon>Fungi</taxon>
        <taxon>Dikarya</taxon>
        <taxon>Ascomycota</taxon>
        <taxon>Pezizomycotina</taxon>
        <taxon>Dothideomycetes</taxon>
        <taxon>Dothideomycetidae</taxon>
        <taxon>Mycosphaerellales</taxon>
        <taxon>Extremaceae</taxon>
        <taxon>Saxophila</taxon>
    </lineage>
</organism>
<reference evidence="3 4" key="1">
    <citation type="submission" date="2023-08" db="EMBL/GenBank/DDBJ databases">
        <title>Black Yeasts Isolated from many extreme environments.</title>
        <authorList>
            <person name="Coleine C."/>
            <person name="Stajich J.E."/>
            <person name="Selbmann L."/>
        </authorList>
    </citation>
    <scope>NUCLEOTIDE SEQUENCE [LARGE SCALE GENOMIC DNA]</scope>
    <source>
        <strain evidence="3 4">CCFEE 5935</strain>
    </source>
</reference>
<evidence type="ECO:0000259" key="2">
    <source>
        <dbReference type="PROSITE" id="PS51767"/>
    </source>
</evidence>
<comment type="similarity">
    <text evidence="1">Belongs to the peptidase A1 family.</text>
</comment>
<dbReference type="SUPFAM" id="SSF50630">
    <property type="entry name" value="Acid proteases"/>
    <property type="match status" value="1"/>
</dbReference>
<dbReference type="CDD" id="cd05471">
    <property type="entry name" value="pepsin_like"/>
    <property type="match status" value="1"/>
</dbReference>
<dbReference type="InterPro" id="IPR001461">
    <property type="entry name" value="Aspartic_peptidase_A1"/>
</dbReference>
<gene>
    <name evidence="3" type="ORF">LTR77_007441</name>
</gene>
<dbReference type="GO" id="GO:0004190">
    <property type="term" value="F:aspartic-type endopeptidase activity"/>
    <property type="evidence" value="ECO:0007669"/>
    <property type="project" value="InterPro"/>
</dbReference>
<feature type="domain" description="Peptidase A1" evidence="2">
    <location>
        <begin position="66"/>
        <end position="374"/>
    </location>
</feature>
<dbReference type="PANTHER" id="PTHR47966">
    <property type="entry name" value="BETA-SITE APP-CLEAVING ENZYME, ISOFORM A-RELATED"/>
    <property type="match status" value="1"/>
</dbReference>
<dbReference type="Proteomes" id="UP001337655">
    <property type="component" value="Unassembled WGS sequence"/>
</dbReference>
<dbReference type="PANTHER" id="PTHR47966:SF51">
    <property type="entry name" value="BETA-SITE APP-CLEAVING ENZYME, ISOFORM A-RELATED"/>
    <property type="match status" value="1"/>
</dbReference>